<dbReference type="GO" id="GO:0016755">
    <property type="term" value="F:aminoacyltransferase activity"/>
    <property type="evidence" value="ECO:0007669"/>
    <property type="project" value="InterPro"/>
</dbReference>
<dbReference type="InterPro" id="IPR038622">
    <property type="entry name" value="CDPS_sf"/>
</dbReference>
<reference evidence="1 2" key="1">
    <citation type="submission" date="2017-08" db="EMBL/GenBank/DDBJ databases">
        <title>Infants hospitalized years apart are colonized by the same room-sourced microbial strains.</title>
        <authorList>
            <person name="Brooks B."/>
            <person name="Olm M.R."/>
            <person name="Firek B.A."/>
            <person name="Baker R."/>
            <person name="Thomas B.C."/>
            <person name="Morowitz M.J."/>
            <person name="Banfield J.F."/>
        </authorList>
    </citation>
    <scope>NUCLEOTIDE SEQUENCE [LARGE SCALE GENOMIC DNA]</scope>
    <source>
        <strain evidence="1">S2_005_002_R2_29</strain>
    </source>
</reference>
<organism evidence="1 2">
    <name type="scientific">Micavibrio aeruginosavorus</name>
    <dbReference type="NCBI Taxonomy" id="349221"/>
    <lineage>
        <taxon>Bacteria</taxon>
        <taxon>Pseudomonadati</taxon>
        <taxon>Bdellovibrionota</taxon>
        <taxon>Bdellovibrionia</taxon>
        <taxon>Bdellovibrionales</taxon>
        <taxon>Pseudobdellovibrionaceae</taxon>
        <taxon>Micavibrio</taxon>
    </lineage>
</organism>
<evidence type="ECO:0000313" key="2">
    <source>
        <dbReference type="Proteomes" id="UP000249417"/>
    </source>
</evidence>
<proteinExistence type="predicted"/>
<dbReference type="Proteomes" id="UP000249417">
    <property type="component" value="Unassembled WGS sequence"/>
</dbReference>
<dbReference type="AlphaFoldDB" id="A0A2W5N6Z8"/>
<evidence type="ECO:0008006" key="3">
    <source>
        <dbReference type="Google" id="ProtNLM"/>
    </source>
</evidence>
<dbReference type="EMBL" id="QFQB01000002">
    <property type="protein sequence ID" value="PZQ48874.1"/>
    <property type="molecule type" value="Genomic_DNA"/>
</dbReference>
<protein>
    <recommendedName>
        <fullName evidence="3">Cyclodipeptide synthase</fullName>
    </recommendedName>
</protein>
<accession>A0A2W5N6Z8</accession>
<gene>
    <name evidence="1" type="ORF">DI551_00655</name>
</gene>
<dbReference type="Gene3D" id="3.40.50.11710">
    <property type="entry name" value="Cyclodipeptide synthase"/>
    <property type="match status" value="1"/>
</dbReference>
<comment type="caution">
    <text evidence="1">The sequence shown here is derived from an EMBL/GenBank/DDBJ whole genome shotgun (WGS) entry which is preliminary data.</text>
</comment>
<name>A0A2W5N6Z8_9BACT</name>
<evidence type="ECO:0000313" key="1">
    <source>
        <dbReference type="EMBL" id="PZQ48874.1"/>
    </source>
</evidence>
<sequence length="231" mass="25776">MRIKNVHAAIGWNGYAGSDIILPICARSPGARGRNFSATLDAMRGRIGTLHVVMCDTLDRHNLNGDAALAKSKADAWLAENLPRIRSGFHYTLKRWDDVRADPSFAGRHELMMRLYAESFPVQEAIDRISSHYVASKEERFAKAGLPFNRILERQAAAAYLVEEFAGTAVYKDWHPSLPEAYWGVYVGDAQIFNRHNSIDRTIDLALPETLAIHISRLPAPIAGERPRLAA</sequence>